<feature type="region of interest" description="Disordered" evidence="1">
    <location>
        <begin position="136"/>
        <end position="185"/>
    </location>
</feature>
<gene>
    <name evidence="2" type="ORF">R1flu_006877</name>
</gene>
<proteinExistence type="predicted"/>
<evidence type="ECO:0000313" key="2">
    <source>
        <dbReference type="EMBL" id="KAL2635398.1"/>
    </source>
</evidence>
<protein>
    <submittedName>
        <fullName evidence="2">Uncharacterized protein</fullName>
    </submittedName>
</protein>
<dbReference type="EMBL" id="JBHFFA010000003">
    <property type="protein sequence ID" value="KAL2635398.1"/>
    <property type="molecule type" value="Genomic_DNA"/>
</dbReference>
<dbReference type="Proteomes" id="UP001605036">
    <property type="component" value="Unassembled WGS sequence"/>
</dbReference>
<accession>A0ABD1YXG8</accession>
<keyword evidence="3" id="KW-1185">Reference proteome</keyword>
<sequence>MESYSQISDSQAVLSNRNAGGAINDNTLANLNQLAGNQDALFLPQKRPNTSALVALQAYSQQAINRSDGNQLWHPELQRYSSFAGTSSAHPPGHDAQARLEAAGLVVALQQQLSPSLGIPGPRHVYPMRIVGSPVSAPQNASTAEAEGSPDRLAQLHKTPPTSLQQQHPAGQATGNTTEGRTVIG</sequence>
<feature type="compositionally biased region" description="Polar residues" evidence="1">
    <location>
        <begin position="160"/>
        <end position="185"/>
    </location>
</feature>
<dbReference type="AlphaFoldDB" id="A0ABD1YXG8"/>
<evidence type="ECO:0000313" key="3">
    <source>
        <dbReference type="Proteomes" id="UP001605036"/>
    </source>
</evidence>
<comment type="caution">
    <text evidence="2">The sequence shown here is derived from an EMBL/GenBank/DDBJ whole genome shotgun (WGS) entry which is preliminary data.</text>
</comment>
<reference evidence="2 3" key="1">
    <citation type="submission" date="2024-09" db="EMBL/GenBank/DDBJ databases">
        <title>Chromosome-scale assembly of Riccia fluitans.</title>
        <authorList>
            <person name="Paukszto L."/>
            <person name="Sawicki J."/>
            <person name="Karawczyk K."/>
            <person name="Piernik-Szablinska J."/>
            <person name="Szczecinska M."/>
            <person name="Mazdziarz M."/>
        </authorList>
    </citation>
    <scope>NUCLEOTIDE SEQUENCE [LARGE SCALE GENOMIC DNA]</scope>
    <source>
        <strain evidence="2">Rf_01</strain>
        <tissue evidence="2">Aerial parts of the thallus</tissue>
    </source>
</reference>
<organism evidence="2 3">
    <name type="scientific">Riccia fluitans</name>
    <dbReference type="NCBI Taxonomy" id="41844"/>
    <lineage>
        <taxon>Eukaryota</taxon>
        <taxon>Viridiplantae</taxon>
        <taxon>Streptophyta</taxon>
        <taxon>Embryophyta</taxon>
        <taxon>Marchantiophyta</taxon>
        <taxon>Marchantiopsida</taxon>
        <taxon>Marchantiidae</taxon>
        <taxon>Marchantiales</taxon>
        <taxon>Ricciaceae</taxon>
        <taxon>Riccia</taxon>
    </lineage>
</organism>
<evidence type="ECO:0000256" key="1">
    <source>
        <dbReference type="SAM" id="MobiDB-lite"/>
    </source>
</evidence>
<name>A0ABD1YXG8_9MARC</name>